<evidence type="ECO:0000313" key="7">
    <source>
        <dbReference type="Proteomes" id="UP000071859"/>
    </source>
</evidence>
<proteinExistence type="inferred from homology"/>
<name>A0A158A239_9BURK</name>
<dbReference type="Proteomes" id="UP000071859">
    <property type="component" value="Unassembled WGS sequence"/>
</dbReference>
<dbReference type="InterPro" id="IPR036390">
    <property type="entry name" value="WH_DNA-bd_sf"/>
</dbReference>
<dbReference type="PANTHER" id="PTHR30419">
    <property type="entry name" value="HTH-TYPE TRANSCRIPTIONAL REGULATOR YBHD"/>
    <property type="match status" value="1"/>
</dbReference>
<dbReference type="Gene3D" id="3.40.190.290">
    <property type="match status" value="1"/>
</dbReference>
<sequence>MSRDDRSVAAEGIDALGLRFDLVELETFLAVAELGSFSAAARKMHVSQPSVTNRVQRLEAMLKTKLVERTTRRVSVTPDGAELANRARLALQGLRELLLDFQSRAASSRLRAVIATTPMLAAVVLPQLIQSFRQAYPAMQIQVRDLQYEDVLAAVESGQADLAVSAFDDDSDKLRFEPLAREPMLVVLPKAHPLAGQKHISLEQLARLPLMLLERYTLLQSRLSKALAKRGLSLSTIQHSTNVGTVLGLVDAGLGATFLPRYMAQRYSLESRATLDVPEIDLSRNFGVLVRTKADLNLASTLFLDHLRANFAAMLHAEQD</sequence>
<dbReference type="PRINTS" id="PR00039">
    <property type="entry name" value="HTHLYSR"/>
</dbReference>
<organism evidence="6 7">
    <name type="scientific">Caballeronia calidae</name>
    <dbReference type="NCBI Taxonomy" id="1777139"/>
    <lineage>
        <taxon>Bacteria</taxon>
        <taxon>Pseudomonadati</taxon>
        <taxon>Pseudomonadota</taxon>
        <taxon>Betaproteobacteria</taxon>
        <taxon>Burkholderiales</taxon>
        <taxon>Burkholderiaceae</taxon>
        <taxon>Caballeronia</taxon>
    </lineage>
</organism>
<evidence type="ECO:0000256" key="2">
    <source>
        <dbReference type="ARBA" id="ARBA00023015"/>
    </source>
</evidence>
<accession>A0A158A239</accession>
<dbReference type="FunFam" id="1.10.10.10:FF:000001">
    <property type="entry name" value="LysR family transcriptional regulator"/>
    <property type="match status" value="1"/>
</dbReference>
<dbReference type="GO" id="GO:0003700">
    <property type="term" value="F:DNA-binding transcription factor activity"/>
    <property type="evidence" value="ECO:0007669"/>
    <property type="project" value="InterPro"/>
</dbReference>
<dbReference type="RefSeq" id="WP_062603024.1">
    <property type="nucleotide sequence ID" value="NZ_FCOX02000004.1"/>
</dbReference>
<dbReference type="Pfam" id="PF00126">
    <property type="entry name" value="HTH_1"/>
    <property type="match status" value="1"/>
</dbReference>
<dbReference type="AlphaFoldDB" id="A0A158A239"/>
<reference evidence="6" key="1">
    <citation type="submission" date="2016-01" db="EMBL/GenBank/DDBJ databases">
        <authorList>
            <person name="Peeters C."/>
        </authorList>
    </citation>
    <scope>NUCLEOTIDE SEQUENCE</scope>
    <source>
        <strain evidence="6">LMG 29321</strain>
    </source>
</reference>
<evidence type="ECO:0000313" key="6">
    <source>
        <dbReference type="EMBL" id="SAK51147.1"/>
    </source>
</evidence>
<keyword evidence="7" id="KW-1185">Reference proteome</keyword>
<dbReference type="PANTHER" id="PTHR30419:SF8">
    <property type="entry name" value="NITROGEN ASSIMILATION TRANSCRIPTIONAL ACTIVATOR-RELATED"/>
    <property type="match status" value="1"/>
</dbReference>
<dbReference type="EMBL" id="FCOX02000004">
    <property type="protein sequence ID" value="SAK51147.1"/>
    <property type="molecule type" value="Genomic_DNA"/>
</dbReference>
<dbReference type="InterPro" id="IPR000847">
    <property type="entry name" value="LysR_HTH_N"/>
</dbReference>
<keyword evidence="4" id="KW-0804">Transcription</keyword>
<evidence type="ECO:0000256" key="4">
    <source>
        <dbReference type="ARBA" id="ARBA00023163"/>
    </source>
</evidence>
<keyword evidence="2" id="KW-0805">Transcription regulation</keyword>
<evidence type="ECO:0000256" key="3">
    <source>
        <dbReference type="ARBA" id="ARBA00023125"/>
    </source>
</evidence>
<comment type="similarity">
    <text evidence="1">Belongs to the LysR transcriptional regulatory family.</text>
</comment>
<dbReference type="SUPFAM" id="SSF53850">
    <property type="entry name" value="Periplasmic binding protein-like II"/>
    <property type="match status" value="1"/>
</dbReference>
<dbReference type="PROSITE" id="PS50931">
    <property type="entry name" value="HTH_LYSR"/>
    <property type="match status" value="1"/>
</dbReference>
<gene>
    <name evidence="6" type="ORF">AWB78_01105</name>
</gene>
<dbReference type="InterPro" id="IPR050950">
    <property type="entry name" value="HTH-type_LysR_regulators"/>
</dbReference>
<comment type="caution">
    <text evidence="6">The sequence shown here is derived from an EMBL/GenBank/DDBJ whole genome shotgun (WGS) entry which is preliminary data.</text>
</comment>
<dbReference type="GO" id="GO:0005829">
    <property type="term" value="C:cytosol"/>
    <property type="evidence" value="ECO:0007669"/>
    <property type="project" value="TreeGrafter"/>
</dbReference>
<dbReference type="InterPro" id="IPR036388">
    <property type="entry name" value="WH-like_DNA-bd_sf"/>
</dbReference>
<feature type="domain" description="HTH lysR-type" evidence="5">
    <location>
        <begin position="20"/>
        <end position="77"/>
    </location>
</feature>
<evidence type="ECO:0000259" key="5">
    <source>
        <dbReference type="PROSITE" id="PS50931"/>
    </source>
</evidence>
<dbReference type="Gene3D" id="1.10.10.10">
    <property type="entry name" value="Winged helix-like DNA-binding domain superfamily/Winged helix DNA-binding domain"/>
    <property type="match status" value="1"/>
</dbReference>
<dbReference type="GO" id="GO:0003677">
    <property type="term" value="F:DNA binding"/>
    <property type="evidence" value="ECO:0007669"/>
    <property type="project" value="UniProtKB-KW"/>
</dbReference>
<protein>
    <submittedName>
        <fullName evidence="6">LysR family transcriptional regulator</fullName>
    </submittedName>
</protein>
<keyword evidence="3" id="KW-0238">DNA-binding</keyword>
<dbReference type="SUPFAM" id="SSF46785">
    <property type="entry name" value="Winged helix' DNA-binding domain"/>
    <property type="match status" value="1"/>
</dbReference>
<dbReference type="InterPro" id="IPR005119">
    <property type="entry name" value="LysR_subst-bd"/>
</dbReference>
<evidence type="ECO:0000256" key="1">
    <source>
        <dbReference type="ARBA" id="ARBA00009437"/>
    </source>
</evidence>
<dbReference type="OrthoDB" id="8629411at2"/>
<dbReference type="Pfam" id="PF03466">
    <property type="entry name" value="LysR_substrate"/>
    <property type="match status" value="1"/>
</dbReference>